<organism evidence="1 2">
    <name type="scientific">Brevibacillus laterosporus</name>
    <name type="common">Bacillus laterosporus</name>
    <dbReference type="NCBI Taxonomy" id="1465"/>
    <lineage>
        <taxon>Bacteria</taxon>
        <taxon>Bacillati</taxon>
        <taxon>Bacillota</taxon>
        <taxon>Bacilli</taxon>
        <taxon>Bacillales</taxon>
        <taxon>Paenibacillaceae</taxon>
        <taxon>Brevibacillus</taxon>
    </lineage>
</organism>
<proteinExistence type="predicted"/>
<evidence type="ECO:0008006" key="3">
    <source>
        <dbReference type="Google" id="ProtNLM"/>
    </source>
</evidence>
<dbReference type="AlphaFoldDB" id="A0A518V473"/>
<dbReference type="OrthoDB" id="2056865at2"/>
<reference evidence="1 2" key="1">
    <citation type="submission" date="2018-11" db="EMBL/GenBank/DDBJ databases">
        <title>Phylogenetic determinants of toxin gene distribution in genomes of Brevibacillus laterosporus.</title>
        <authorList>
            <person name="Glare T.R."/>
            <person name="Durrant A."/>
            <person name="Berry C."/>
            <person name="Palma L."/>
            <person name="Ormskirk M."/>
            <person name="Cox M.O."/>
        </authorList>
    </citation>
    <scope>NUCLEOTIDE SEQUENCE [LARGE SCALE GENOMIC DNA]</scope>
    <source>
        <strain evidence="1 2">1821L</strain>
    </source>
</reference>
<evidence type="ECO:0000313" key="2">
    <source>
        <dbReference type="Proteomes" id="UP000319432"/>
    </source>
</evidence>
<dbReference type="Proteomes" id="UP000319432">
    <property type="component" value="Chromosome"/>
</dbReference>
<dbReference type="PROSITE" id="PS51257">
    <property type="entry name" value="PROKAR_LIPOPROTEIN"/>
    <property type="match status" value="1"/>
</dbReference>
<gene>
    <name evidence="1" type="ORF">EEL30_04960</name>
</gene>
<sequence>MKKIFLSFVLIGILSGCTVPTQGEIHQGGAQSEEKQTDKSTIEKLVIQRGHDIFEFTKPSQNMGILVNAMDLFRLTYRKSDENIVVKNEQELGFLQERQEEGTSKNDYTYIRLIQTPFIPEEGVNTFPRKDIVLYIDQQYPNDVFVGVQNPNKLDEWEVYIVKNYGNWLKKEIDLYLSLHKGL</sequence>
<name>A0A518V473_BRELA</name>
<accession>A0A518V473</accession>
<keyword evidence="2" id="KW-1185">Reference proteome</keyword>
<protein>
    <recommendedName>
        <fullName evidence="3">Lipoprotein</fullName>
    </recommendedName>
</protein>
<evidence type="ECO:0000313" key="1">
    <source>
        <dbReference type="EMBL" id="QDX91775.1"/>
    </source>
</evidence>
<dbReference type="EMBL" id="CP033464">
    <property type="protein sequence ID" value="QDX91775.1"/>
    <property type="molecule type" value="Genomic_DNA"/>
</dbReference>